<reference evidence="1" key="1">
    <citation type="submission" date="2024-02" db="EMBL/GenBank/DDBJ databases">
        <title>Metagenome Assembled Genome of Zalaria obscura JY119.</title>
        <authorList>
            <person name="Vighnesh L."/>
            <person name="Jagadeeshwari U."/>
            <person name="Venkata Ramana C."/>
            <person name="Sasikala C."/>
        </authorList>
    </citation>
    <scope>NUCLEOTIDE SEQUENCE</scope>
    <source>
        <strain evidence="1">JY119</strain>
    </source>
</reference>
<dbReference type="Proteomes" id="UP001320706">
    <property type="component" value="Unassembled WGS sequence"/>
</dbReference>
<protein>
    <submittedName>
        <fullName evidence="1">Uncharacterized protein</fullName>
    </submittedName>
</protein>
<evidence type="ECO:0000313" key="1">
    <source>
        <dbReference type="EMBL" id="KAK8196604.1"/>
    </source>
</evidence>
<comment type="caution">
    <text evidence="1">The sequence shown here is derived from an EMBL/GenBank/DDBJ whole genome shotgun (WGS) entry which is preliminary data.</text>
</comment>
<proteinExistence type="predicted"/>
<gene>
    <name evidence="1" type="ORF">M8818_006769</name>
</gene>
<accession>A0ACC3S5M1</accession>
<keyword evidence="2" id="KW-1185">Reference proteome</keyword>
<evidence type="ECO:0000313" key="2">
    <source>
        <dbReference type="Proteomes" id="UP001320706"/>
    </source>
</evidence>
<name>A0ACC3S5M1_9PEZI</name>
<organism evidence="1 2">
    <name type="scientific">Zalaria obscura</name>
    <dbReference type="NCBI Taxonomy" id="2024903"/>
    <lineage>
        <taxon>Eukaryota</taxon>
        <taxon>Fungi</taxon>
        <taxon>Dikarya</taxon>
        <taxon>Ascomycota</taxon>
        <taxon>Pezizomycotina</taxon>
        <taxon>Dothideomycetes</taxon>
        <taxon>Dothideomycetidae</taxon>
        <taxon>Dothideales</taxon>
        <taxon>Zalariaceae</taxon>
        <taxon>Zalaria</taxon>
    </lineage>
</organism>
<sequence>MLSYENPSVTPAPFSSTQNNSAIMSTTTNGASAANGAAPAPQHRHIWIVTGPAGCGKTTVAQELSQYLSLPYLEGDSFHPQANIEKMANNIPLTDADRWDWLILLRDQSVAALDAGATGVVLTCSALKRKYRDVIRIASYNDHNVLVHFIYLHAPQEVLLQRVHARVGHYMKDSMVKSQFEALEEPNEMETDVMTVDVSGDIEKVKVLAIQVVDKIMSTDTVSEQQAEQAVAITSPFDGVVKKLYYEADDTAIVGKPLLDIDIRSEISPENEALIADSPGAEENATTERDHNTNVEPSASTEREEISGPLGRVQREGTASHVDQKSAHISLATPAVRHLAKEHDLDITTINGTGKDGRVLKEDILHHVNSSTQPIPTPSTPPTQDRTVPLNPIQTQMFRTMTRSLSIPHFLYTSTVDTTSLTALREKLNRTRSPPDRLTPLPFILKAVSLALTHHPLLNAFLSVPEDGDSRSSTEHGNGKPTLTFRGSHDFGVAVDTPQGLLVPVVRGVQHLSVAELSAQLRDLSAAAREGKLAGKDLQGASFSVSNIGSIGGGVVAPVIVAPQVAIVGVGRARWVPGFDELGIVGRREEVVLSWSADHRVVDGAECARCAERVRGLLEGVEGWVLEMR</sequence>
<dbReference type="EMBL" id="JAMKPW020000041">
    <property type="protein sequence ID" value="KAK8196604.1"/>
    <property type="molecule type" value="Genomic_DNA"/>
</dbReference>